<dbReference type="SUPFAM" id="SSF103190">
    <property type="entry name" value="Sensory domain-like"/>
    <property type="match status" value="1"/>
</dbReference>
<dbReference type="PANTHER" id="PTHR10166:SF66">
    <property type="entry name" value="VWFA AND CACHE DOMAIN-CONTAINING PROTEIN CG16868"/>
    <property type="match status" value="1"/>
</dbReference>
<dbReference type="InterPro" id="IPR051173">
    <property type="entry name" value="Ca_channel_alpha-2/delta"/>
</dbReference>
<accession>A0A0X3PWQ8</accession>
<dbReference type="GO" id="GO:0005891">
    <property type="term" value="C:voltage-gated calcium channel complex"/>
    <property type="evidence" value="ECO:0007669"/>
    <property type="project" value="TreeGrafter"/>
</dbReference>
<feature type="compositionally biased region" description="Low complexity" evidence="1">
    <location>
        <begin position="1435"/>
        <end position="1445"/>
    </location>
</feature>
<feature type="region of interest" description="Disordered" evidence="1">
    <location>
        <begin position="1421"/>
        <end position="1445"/>
    </location>
</feature>
<dbReference type="PANTHER" id="PTHR10166">
    <property type="entry name" value="VOLTAGE-DEPENDENT CALCIUM CHANNEL SUBUNIT ALPHA-2/DELTA-RELATED"/>
    <property type="match status" value="1"/>
</dbReference>
<dbReference type="InterPro" id="IPR029151">
    <property type="entry name" value="Sensor-like_sf"/>
</dbReference>
<dbReference type="Gene3D" id="3.30.450.20">
    <property type="entry name" value="PAS domain"/>
    <property type="match status" value="2"/>
</dbReference>
<evidence type="ECO:0000313" key="2">
    <source>
        <dbReference type="EMBL" id="JAP56291.1"/>
    </source>
</evidence>
<dbReference type="GO" id="GO:0005245">
    <property type="term" value="F:voltage-gated calcium channel activity"/>
    <property type="evidence" value="ECO:0007669"/>
    <property type="project" value="TreeGrafter"/>
</dbReference>
<organism evidence="2">
    <name type="scientific">Schistocephalus solidus</name>
    <name type="common">Tapeworm</name>
    <dbReference type="NCBI Taxonomy" id="70667"/>
    <lineage>
        <taxon>Eukaryota</taxon>
        <taxon>Metazoa</taxon>
        <taxon>Spiralia</taxon>
        <taxon>Lophotrochozoa</taxon>
        <taxon>Platyhelminthes</taxon>
        <taxon>Cestoda</taxon>
        <taxon>Eucestoda</taxon>
        <taxon>Diphyllobothriidea</taxon>
        <taxon>Diphyllobothriidae</taxon>
        <taxon>Schistocephalus</taxon>
    </lineage>
</organism>
<name>A0A0X3PWQ8_SCHSO</name>
<evidence type="ECO:0000256" key="1">
    <source>
        <dbReference type="SAM" id="MobiDB-lite"/>
    </source>
</evidence>
<sequence>AFFSDVRVEGAPSREFLQSAPPLPQQVFEEGSSPRSPPSTAIFYSLPYPDLEGRGLVMSVSQAFYDNDLFLGVMGVDVHVADLLDQVVHFGGGGQRVGHGSSSAFIVHAPNGYTVSHPTLNDLLASPATTAPPPPLAFGTAAVTTSPPALRNAIGRGEADTNLWLLADSLMGSAQSALPPKPILHADISQFERVPGFETRVRPRLLTEDNGTVILTVQADPSQTPDLASTGLWVSTASTTTGAVKTTNSTQTLLNVIYRWKRIRDPETSFVVVVRTVEAPSTPQQQLAELIPNFDSCYHRLDLFKRDYACLYLRQLATFSCSTIYLPPRTFMRPFEHLVSPDGETPDQVRHMVAYLVDHTALISNPGVAPSTPSTRTAVAVLERISKLWRKRTQTSKYNHYIIRRYVAMDTGVMLMYPGALLPQNYDPTTRSWYLRALQFAGRLVFTGPYLDDGGAGSIVTLSYAIMEGNSSGVHTHGLARVTAVVAMDVTHRFLSLLLAEWLHECGPTLTGRSPRAAAILPLQGQSQYMEPKAFGLPISVFASLKNASYEAIAQILRASDLAGETQASSTAAAGGKIRMKTSLESMKCLLLDDRGYLDAHPGFAVSRIGAPLESSHISHREPLIAADLLKHADFVRKVACASYTQRSLQRYYLFNTSYLGVVTNFAPGEQCMRYQMAVIPGTNIFLGLVRSPQRQECSSRSAFCSCSTKNRRCLNCVHMELMECECPCECPLSTGLGGLSRFYQQQQQPMTTNKTIESKTTSFSDRRSLSVNLDGYPVCVHPPMHTSLLPVPRAVASASLKAVAGMPDAPPLCQHSGSLSFRAPVASLHDWLLLANATYLQQPDQLTATEGDGAVIYSLPLIPAWGPVGCNAEAQMECAATVGCEWCSLGPDLRPMGHSFCAPIGVCFGGVVGSPSPYHNALASYSALDGSLLPSTLEPVTSAQVRPKMHPSRPYGVQLNAADPRFTHNNYNHYYYYYYQHGDFQQRFYGPSLSAAILAKVRPGGDAIEFFGAGLGQHHRGDDGGGGFSWPNSPVGPVAGAVMAVFLVVVLGVYCLSHHVSGRMRQANAALNGEVALLADAFNPSDPTLGGGGDVGSGNIYNDKLIGDKTNEFAPNGSPCGGGSDGTDGNGTTGAVAILLEPSGFPYDDCDEQRELGQGVTPKAVQGSPTVSSSSGGGRPRAGPVCRKLRSTRIGPGSALVSLLSNGDGTALETADDEDEETQITGETERCGDQKPLKGLAKAGHRRVARLTTLDLAQCSAAIVIEGVGVFRRTAVDVNAFLSDRPDGGSVPISEFETDPTAVSPYRVTSSYMTPRRTPVHHSVTGSATATAGAESFLGRAEPADSDKIDQMTTASADNGYASTVDGQSSSCADRDVFNRTPVFTDDDLSRADRASNPYHFGMRCPRPDAIAAQGYCPRDTRSAISDPDSALGSDSVTSTSASSYIPARPYGKVRPEGPWIGTLILGPGMEVLSDERAAGTMESPLPPPPIAYHILERRLNPSYRLLSRACKTGLTRLPVLVQHQETVVAGIVPRPNEATISPRMTAHAHDQASLLPGYLRTHAPPAVESAGLAAQSQPPDNIV</sequence>
<reference evidence="2" key="1">
    <citation type="submission" date="2016-01" db="EMBL/GenBank/DDBJ databases">
        <title>Reference transcriptome for the parasite Schistocephalus solidus: insights into the molecular evolution of parasitism.</title>
        <authorList>
            <person name="Hebert F.O."/>
            <person name="Grambauer S."/>
            <person name="Barber I."/>
            <person name="Landry C.R."/>
            <person name="Aubin-Horth N."/>
        </authorList>
    </citation>
    <scope>NUCLEOTIDE SEQUENCE</scope>
</reference>
<dbReference type="EMBL" id="GEEE01006934">
    <property type="protein sequence ID" value="JAP56291.1"/>
    <property type="molecule type" value="Transcribed_RNA"/>
</dbReference>
<gene>
    <name evidence="2" type="primary">CAHD1</name>
    <name evidence="2" type="ORF">TR117309</name>
</gene>
<protein>
    <submittedName>
        <fullName evidence="2">VWFA and cache domain-containing protein 1</fullName>
    </submittedName>
</protein>
<feature type="region of interest" description="Disordered" evidence="1">
    <location>
        <begin position="1160"/>
        <end position="1184"/>
    </location>
</feature>
<feature type="non-terminal residue" evidence="2">
    <location>
        <position position="1"/>
    </location>
</feature>
<proteinExistence type="predicted"/>